<evidence type="ECO:0000313" key="4">
    <source>
        <dbReference type="Proteomes" id="UP000192257"/>
    </source>
</evidence>
<proteinExistence type="predicted"/>
<evidence type="ECO:0000256" key="1">
    <source>
        <dbReference type="SAM" id="MobiDB-lite"/>
    </source>
</evidence>
<dbReference type="Proteomes" id="UP000192257">
    <property type="component" value="Unassembled WGS sequence"/>
</dbReference>
<dbReference type="RefSeq" id="XP_028884094.1">
    <property type="nucleotide sequence ID" value="XM_029024787.1"/>
</dbReference>
<feature type="region of interest" description="Disordered" evidence="1">
    <location>
        <begin position="75"/>
        <end position="101"/>
    </location>
</feature>
<reference evidence="3 4" key="1">
    <citation type="submission" date="2017-03" db="EMBL/GenBank/DDBJ databases">
        <title>An alternative strategy for trypanosome survival in the mammalian bloodstream revealed through genome and transcriptome analysis of the ubiquitous bovine parasite Trypanosoma (Megatrypanum) theileri.</title>
        <authorList>
            <person name="Kelly S."/>
            <person name="Ivens A."/>
            <person name="Mott A."/>
            <person name="O'Neill E."/>
            <person name="Emms D."/>
            <person name="Macleod O."/>
            <person name="Voorheis P."/>
            <person name="Matthews J."/>
            <person name="Matthews K."/>
            <person name="Carrington M."/>
        </authorList>
    </citation>
    <scope>NUCLEOTIDE SEQUENCE [LARGE SCALE GENOMIC DNA]</scope>
    <source>
        <strain evidence="3">Edinburgh</strain>
    </source>
</reference>
<name>A0A1X0NZQ0_9TRYP</name>
<feature type="chain" id="PRO_5012416653" description="Mucin-associated surface protein (MASP)" evidence="2">
    <location>
        <begin position="22"/>
        <end position="206"/>
    </location>
</feature>
<feature type="compositionally biased region" description="Low complexity" evidence="1">
    <location>
        <begin position="38"/>
        <end position="49"/>
    </location>
</feature>
<dbReference type="VEuPathDB" id="TriTrypDB:TM35_000102960"/>
<organism evidence="3 4">
    <name type="scientific">Trypanosoma theileri</name>
    <dbReference type="NCBI Taxonomy" id="67003"/>
    <lineage>
        <taxon>Eukaryota</taxon>
        <taxon>Discoba</taxon>
        <taxon>Euglenozoa</taxon>
        <taxon>Kinetoplastea</taxon>
        <taxon>Metakinetoplastina</taxon>
        <taxon>Trypanosomatida</taxon>
        <taxon>Trypanosomatidae</taxon>
        <taxon>Trypanosoma</taxon>
    </lineage>
</organism>
<feature type="compositionally biased region" description="Basic and acidic residues" evidence="1">
    <location>
        <begin position="152"/>
        <end position="163"/>
    </location>
</feature>
<evidence type="ECO:0000313" key="3">
    <source>
        <dbReference type="EMBL" id="ORC90028.1"/>
    </source>
</evidence>
<feature type="compositionally biased region" description="Basic and acidic residues" evidence="1">
    <location>
        <begin position="174"/>
        <end position="185"/>
    </location>
</feature>
<feature type="compositionally biased region" description="Polar residues" evidence="1">
    <location>
        <begin position="191"/>
        <end position="206"/>
    </location>
</feature>
<feature type="non-terminal residue" evidence="3">
    <location>
        <position position="206"/>
    </location>
</feature>
<evidence type="ECO:0008006" key="5">
    <source>
        <dbReference type="Google" id="ProtNLM"/>
    </source>
</evidence>
<feature type="signal peptide" evidence="2">
    <location>
        <begin position="1"/>
        <end position="21"/>
    </location>
</feature>
<feature type="compositionally biased region" description="Basic and acidic residues" evidence="1">
    <location>
        <begin position="132"/>
        <end position="144"/>
    </location>
</feature>
<protein>
    <recommendedName>
        <fullName evidence="5">Mucin-associated surface protein (MASP)</fullName>
    </recommendedName>
</protein>
<dbReference type="GeneID" id="39984567"/>
<feature type="region of interest" description="Disordered" evidence="1">
    <location>
        <begin position="27"/>
        <end position="49"/>
    </location>
</feature>
<keyword evidence="4" id="KW-1185">Reference proteome</keyword>
<evidence type="ECO:0000256" key="2">
    <source>
        <dbReference type="SAM" id="SignalP"/>
    </source>
</evidence>
<keyword evidence="2" id="KW-0732">Signal</keyword>
<comment type="caution">
    <text evidence="3">The sequence shown here is derived from an EMBL/GenBank/DDBJ whole genome shotgun (WGS) entry which is preliminary data.</text>
</comment>
<sequence length="206" mass="21948">MLLRFLLCALNLFLSVPSVCGTAEVTLSSKPSPRECTPPASADDAAAGCAPSAARVDVPETEECTVKAGKPECSDTAKKVQKNQLPEDRRTNDCTTTDDEAECTKTVKEVTDEQISGVRVSHGDVLHNSVSELERGRGRTETHVTEQTVDLKGTKTEAVKREATPTPPPPGNGSHRDSTSERTELPAHSQPAGQQSNLGTAQSQQN</sequence>
<dbReference type="AlphaFoldDB" id="A0A1X0NZQ0"/>
<accession>A0A1X0NZQ0</accession>
<dbReference type="EMBL" id="NBCO01000010">
    <property type="protein sequence ID" value="ORC90028.1"/>
    <property type="molecule type" value="Genomic_DNA"/>
</dbReference>
<feature type="region of interest" description="Disordered" evidence="1">
    <location>
        <begin position="115"/>
        <end position="206"/>
    </location>
</feature>
<gene>
    <name evidence="3" type="ORF">TM35_000102960</name>
</gene>